<dbReference type="Proteomes" id="UP000265798">
    <property type="component" value="Unassembled WGS sequence"/>
</dbReference>
<keyword evidence="1" id="KW-0812">Transmembrane</keyword>
<accession>A0A396Z0X6</accession>
<evidence type="ECO:0000313" key="3">
    <source>
        <dbReference type="EMBL" id="RHX87294.1"/>
    </source>
</evidence>
<feature type="domain" description="CAAX prenyl protease 2/Lysostaphin resistance protein A-like" evidence="2">
    <location>
        <begin position="12"/>
        <end position="63"/>
    </location>
</feature>
<dbReference type="OrthoDB" id="319336at2"/>
<evidence type="ECO:0000313" key="4">
    <source>
        <dbReference type="Proteomes" id="UP000265798"/>
    </source>
</evidence>
<dbReference type="GO" id="GO:0080120">
    <property type="term" value="P:CAAX-box protein maturation"/>
    <property type="evidence" value="ECO:0007669"/>
    <property type="project" value="UniProtKB-ARBA"/>
</dbReference>
<dbReference type="InterPro" id="IPR003675">
    <property type="entry name" value="Rce1/LyrA-like_dom"/>
</dbReference>
<gene>
    <name evidence="3" type="ORF">DLM75_17480</name>
</gene>
<dbReference type="EMBL" id="QHCT01000005">
    <property type="protein sequence ID" value="RHX87294.1"/>
    <property type="molecule type" value="Genomic_DNA"/>
</dbReference>
<organism evidence="3 4">
    <name type="scientific">Leptospira stimsonii</name>
    <dbReference type="NCBI Taxonomy" id="2202203"/>
    <lineage>
        <taxon>Bacteria</taxon>
        <taxon>Pseudomonadati</taxon>
        <taxon>Spirochaetota</taxon>
        <taxon>Spirochaetia</taxon>
        <taxon>Leptospirales</taxon>
        <taxon>Leptospiraceae</taxon>
        <taxon>Leptospira</taxon>
    </lineage>
</organism>
<sequence>MIDPFVKYLGKGSILPMAIKFCFLHFNKPFGEALGSFFGGWILEIFSYRSGSILGGIIVHLGVAATMEVLAHLARGAF</sequence>
<dbReference type="RefSeq" id="WP_118969792.1">
    <property type="nucleotide sequence ID" value="NZ_QHCT01000005.1"/>
</dbReference>
<protein>
    <recommendedName>
        <fullName evidence="2">CAAX prenyl protease 2/Lysostaphin resistance protein A-like domain-containing protein</fullName>
    </recommendedName>
</protein>
<name>A0A396Z0X6_9LEPT</name>
<keyword evidence="1" id="KW-0472">Membrane</keyword>
<dbReference type="GO" id="GO:0004175">
    <property type="term" value="F:endopeptidase activity"/>
    <property type="evidence" value="ECO:0007669"/>
    <property type="project" value="UniProtKB-ARBA"/>
</dbReference>
<dbReference type="Pfam" id="PF02517">
    <property type="entry name" value="Rce1-like"/>
    <property type="match status" value="1"/>
</dbReference>
<evidence type="ECO:0000256" key="1">
    <source>
        <dbReference type="SAM" id="Phobius"/>
    </source>
</evidence>
<reference evidence="4" key="1">
    <citation type="submission" date="2018-05" db="EMBL/GenBank/DDBJ databases">
        <title>Leptospira yasudae sp. nov. and Leptospira stimsonii sp. nov., two pathogenic species of the genus Leptospira isolated from environmental sources.</title>
        <authorList>
            <person name="Casanovas-Massana A."/>
            <person name="Hamond C."/>
            <person name="Santos L.A."/>
            <person name="Hacker K.P."/>
            <person name="Balassiano I."/>
            <person name="Medeiros M.A."/>
            <person name="Reis M.G."/>
            <person name="Ko A.I."/>
            <person name="Wunder E.A."/>
        </authorList>
    </citation>
    <scope>NUCLEOTIDE SEQUENCE [LARGE SCALE GENOMIC DNA]</scope>
    <source>
        <strain evidence="4">Yale</strain>
    </source>
</reference>
<keyword evidence="1" id="KW-1133">Transmembrane helix</keyword>
<dbReference type="AlphaFoldDB" id="A0A396Z0X6"/>
<proteinExistence type="predicted"/>
<evidence type="ECO:0000259" key="2">
    <source>
        <dbReference type="Pfam" id="PF02517"/>
    </source>
</evidence>
<feature type="transmembrane region" description="Helical" evidence="1">
    <location>
        <begin position="53"/>
        <end position="74"/>
    </location>
</feature>
<comment type="caution">
    <text evidence="3">The sequence shown here is derived from an EMBL/GenBank/DDBJ whole genome shotgun (WGS) entry which is preliminary data.</text>
</comment>